<dbReference type="Gene3D" id="3.40.50.300">
    <property type="entry name" value="P-loop containing nucleotide triphosphate hydrolases"/>
    <property type="match status" value="1"/>
</dbReference>
<dbReference type="InterPro" id="IPR057365">
    <property type="entry name" value="URGCP"/>
</dbReference>
<accession>A0A8C5QB39</accession>
<evidence type="ECO:0000313" key="3">
    <source>
        <dbReference type="Ensembl" id="ENSLLEP00000034557.1"/>
    </source>
</evidence>
<dbReference type="InterPro" id="IPR027417">
    <property type="entry name" value="P-loop_NTPase"/>
</dbReference>
<dbReference type="PANTHER" id="PTHR14819">
    <property type="entry name" value="GTP-BINDING"/>
    <property type="match status" value="1"/>
</dbReference>
<evidence type="ECO:0000256" key="1">
    <source>
        <dbReference type="ARBA" id="ARBA00006828"/>
    </source>
</evidence>
<dbReference type="Ensembl" id="ENSLLET00000035871.1">
    <property type="protein sequence ID" value="ENSLLEP00000034557.1"/>
    <property type="gene ID" value="ENSLLEG00000021852.1"/>
</dbReference>
<dbReference type="PANTHER" id="PTHR14819:SF20">
    <property type="entry name" value="INTERFERON-INDUCED VERY LARGE GTPASE 1-LIKE"/>
    <property type="match status" value="1"/>
</dbReference>
<reference evidence="3" key="2">
    <citation type="submission" date="2025-09" db="UniProtKB">
        <authorList>
            <consortium name="Ensembl"/>
        </authorList>
    </citation>
    <scope>IDENTIFICATION</scope>
</reference>
<evidence type="ECO:0000259" key="2">
    <source>
        <dbReference type="PROSITE" id="PS51717"/>
    </source>
</evidence>
<name>A0A8C5QB39_9ANUR</name>
<dbReference type="InterPro" id="IPR052986">
    <property type="entry name" value="VLIG_GTPase"/>
</dbReference>
<dbReference type="Pfam" id="PF25496">
    <property type="entry name" value="URGCP"/>
    <property type="match status" value="1"/>
</dbReference>
<reference evidence="3" key="1">
    <citation type="submission" date="2025-08" db="UniProtKB">
        <authorList>
            <consortium name="Ensembl"/>
        </authorList>
    </citation>
    <scope>IDENTIFICATION</scope>
</reference>
<dbReference type="Pfam" id="PF25683">
    <property type="entry name" value="URGCP_GTPase"/>
    <property type="match status" value="1"/>
</dbReference>
<organism evidence="3 4">
    <name type="scientific">Leptobrachium leishanense</name>
    <name type="common">Leishan spiny toad</name>
    <dbReference type="NCBI Taxonomy" id="445787"/>
    <lineage>
        <taxon>Eukaryota</taxon>
        <taxon>Metazoa</taxon>
        <taxon>Chordata</taxon>
        <taxon>Craniata</taxon>
        <taxon>Vertebrata</taxon>
        <taxon>Euteleostomi</taxon>
        <taxon>Amphibia</taxon>
        <taxon>Batrachia</taxon>
        <taxon>Anura</taxon>
        <taxon>Pelobatoidea</taxon>
        <taxon>Megophryidae</taxon>
        <taxon>Leptobrachium</taxon>
    </lineage>
</organism>
<dbReference type="SUPFAM" id="SSF52540">
    <property type="entry name" value="P-loop containing nucleoside triphosphate hydrolases"/>
    <property type="match status" value="1"/>
</dbReference>
<dbReference type="OrthoDB" id="1597724at2759"/>
<feature type="domain" description="VLIG-type G" evidence="2">
    <location>
        <begin position="628"/>
        <end position="871"/>
    </location>
</feature>
<protein>
    <recommendedName>
        <fullName evidence="2">VLIG-type G domain-containing protein</fullName>
    </recommendedName>
</protein>
<proteinExistence type="inferred from homology"/>
<comment type="similarity">
    <text evidence="1">Belongs to the TRAFAC class dynamin-like GTPase superfamily. Very large inducible GTPase (VLIG) family.</text>
</comment>
<dbReference type="GO" id="GO:0005525">
    <property type="term" value="F:GTP binding"/>
    <property type="evidence" value="ECO:0007669"/>
    <property type="project" value="InterPro"/>
</dbReference>
<dbReference type="InterPro" id="IPR058641">
    <property type="entry name" value="GVIN1_dom"/>
</dbReference>
<dbReference type="Pfam" id="PF25974">
    <property type="entry name" value="URGCP_9th"/>
    <property type="match status" value="1"/>
</dbReference>
<sequence>MVQLQDRREETVQGSIRSPSYEIREKSMVQLQGVSDAYMDIISQLNLQRYRKTKITLQDILSIGEKTMSDIELRTEEDIPWYFLQKVMALNANARTTTTKKDSLGKFQIDSDDELDTNDCVHPLDVLCVLLHCSDHFLQQEIVSKMSRCQFAVPLLLPTSDGGSCTIMLWAMRDIVKSWRPLSLADSKGFMEDNLVKIQMPIFSFVRLGETQLPKSRILNHVLCPAHSFSNIFVNQEMDCGTRRVSDGLVEISWFLPCSSGSSGTFPEPIAVTNLRGDLASSLREFTFLTQISAVVFIFADNLTESDYNFLSQYTDTDAHYCFVLSQNSNAQRTQVTKQTLKRLSDILKVFRINGNDRNAIKTAKDIQEIILKCTNKHHPISVEDMEIVARKHGIKVDENFVECQKAKDQAFLITSEIKDVSQYKKAAMSLQGDPWKQISQLEKEMCRMKNQENCNSAMHKNNLIEQRFELIKTQYNHPMPNAMKLFITALTQMTHVETCYFMKWMKYNLDSKVRDNLLMLQNERRRSVAISADSAEMKQLSNSILESSLGIEHFLREMGQYYEAECTMIKQQEINPNQIQFGELPGIAAGLLLDGFPLELIDGDASNIPLQWITALMKTLHSKTGGRCRMRVITVLGVQSTGKSTLLNTMFGLQFPVASGRCTRGAFMTLIRVQDDVQREIGCDFILVIDTEGLKAPELTSLDDSYEHDNELATIVVGLSDITIINLAMENATEMKETMQIVAHAFLRMSEVGKKPSCYLVHQNVGNVTAHEKNEAGRVKLLQELNDMAKLAAKMEKKDESITFSDIIDFDPENQTCYIPGLWQGVPPMAPINQGYSETVFELKKQVLDFLKRRKTPGLHGTSSFIEWVKSLLNAVKHETFIFSFRNVMVAEAYDQLSVKYSDLEWNFRKQVHSYLAESESIIKNHFSGDLEKITSNILENDIKNLLDKEEAIMIQQLSQFFERGCPNVHLVEKYKQEFLNHIKSLRKDLEVMASNKCWEAVRIQNTKHEIKNIQNKFQDCIEHKIHEHLEKQTTSQSSLNEDELNLQFNELWESMLVEMNVSRLKKLRIDIEMLAQLKKDLKNRPGAVTEILNNVTSLRDYGQGSFTMKKTYMDIKAVSLKGIKEFFTKDCYKKLEHIAEEVAYECQYFVLHKVNTKEDYNELYCQQLLTTIDRKLEEVEVRKLHPTPLYEVNLKLYVLGRAAPHFQKLHDDFGKNNDPKLLINKLKPQYLSTFKSKLQRRDTFRKNTNHFCEQCLKPAISDHIYRNLGQQTVTEILRSSDAGRFRSKKYFQFTLLRELLEINQFENYIDYITQYERYVKRWLSDYIAKIYKNSEMLQNVLSQILSSLNEEIRAALTNPKVHNSKNVSEFLQNFSNELSKYLVLPRNVVKVTGFQNTANVHQFSRDIESSIDTMISEIKSSIKSLGFEPLLHNVALKPEDELFARLIGCGKKCPFCEAPCEAGGTKHVHHSVSIHRPKGLAQYTWSECNVLSYSICSTDILSNSKFINSDTEGEWCLYKEYRKMYPDWIIQPDTDYNSSDYWKFVFKEFNEQFAEQYNAGPAEIPYEWEKLTQEQALRSLQEVYNVQ</sequence>
<dbReference type="Proteomes" id="UP000694569">
    <property type="component" value="Unplaced"/>
</dbReference>
<keyword evidence="4" id="KW-1185">Reference proteome</keyword>
<dbReference type="GeneTree" id="ENSGT00940000154390"/>
<dbReference type="InterPro" id="IPR030383">
    <property type="entry name" value="G_VLIG_dom"/>
</dbReference>
<evidence type="ECO:0000313" key="4">
    <source>
        <dbReference type="Proteomes" id="UP000694569"/>
    </source>
</evidence>
<dbReference type="PROSITE" id="PS51717">
    <property type="entry name" value="G_VLIG"/>
    <property type="match status" value="1"/>
</dbReference>